<dbReference type="InterPro" id="IPR052348">
    <property type="entry name" value="Metallopeptidase_M50B"/>
</dbReference>
<evidence type="ECO:0000256" key="7">
    <source>
        <dbReference type="ARBA" id="ARBA00022723"/>
    </source>
</evidence>
<feature type="transmembrane region" description="Helical" evidence="13">
    <location>
        <begin position="195"/>
        <end position="218"/>
    </location>
</feature>
<comment type="similarity">
    <text evidence="3">Belongs to the peptidase M50B family.</text>
</comment>
<feature type="transmembrane region" description="Helical" evidence="13">
    <location>
        <begin position="68"/>
        <end position="91"/>
    </location>
</feature>
<proteinExistence type="inferred from homology"/>
<dbReference type="GO" id="GO:0008237">
    <property type="term" value="F:metallopeptidase activity"/>
    <property type="evidence" value="ECO:0007669"/>
    <property type="project" value="UniProtKB-KW"/>
</dbReference>
<comment type="cofactor">
    <cofactor evidence="1">
        <name>Zn(2+)</name>
        <dbReference type="ChEBI" id="CHEBI:29105"/>
    </cofactor>
</comment>
<dbReference type="GO" id="GO:0005886">
    <property type="term" value="C:plasma membrane"/>
    <property type="evidence" value="ECO:0007669"/>
    <property type="project" value="UniProtKB-SubCell"/>
</dbReference>
<evidence type="ECO:0000256" key="8">
    <source>
        <dbReference type="ARBA" id="ARBA00022801"/>
    </source>
</evidence>
<evidence type="ECO:0000256" key="10">
    <source>
        <dbReference type="ARBA" id="ARBA00022989"/>
    </source>
</evidence>
<keyword evidence="8" id="KW-0378">Hydrolase</keyword>
<sequence>MGVPWPRTTIALAMNDIIQTIAVYAIPVIFAITLHEAAHGYVARMFGDPTAYQAGRVSLNPARHIDPIGTLLVPALILLTSKVLGGAGLLFGWAKPVPVDFGRLRRPKKDMLWVALAGPAANMVMALLWTFALRAYLESGTQEGFWFEMAMAGVNVNLALMALNLLPVPPLDGGRIVYSLLPNRAAYQYGRIEPYGLVIVLVLLATGTLWVVLGPILALGRQVVTWFL</sequence>
<organism evidence="15 16">
    <name type="scientific">Bordetella ansorpii</name>
    <dbReference type="NCBI Taxonomy" id="288768"/>
    <lineage>
        <taxon>Bacteria</taxon>
        <taxon>Pseudomonadati</taxon>
        <taxon>Pseudomonadota</taxon>
        <taxon>Betaproteobacteria</taxon>
        <taxon>Burkholderiales</taxon>
        <taxon>Alcaligenaceae</taxon>
        <taxon>Bordetella</taxon>
    </lineage>
</organism>
<evidence type="ECO:0000259" key="14">
    <source>
        <dbReference type="Pfam" id="PF02163"/>
    </source>
</evidence>
<evidence type="ECO:0000256" key="9">
    <source>
        <dbReference type="ARBA" id="ARBA00022833"/>
    </source>
</evidence>
<keyword evidence="6 13" id="KW-0812">Transmembrane</keyword>
<evidence type="ECO:0000256" key="6">
    <source>
        <dbReference type="ARBA" id="ARBA00022692"/>
    </source>
</evidence>
<evidence type="ECO:0000256" key="4">
    <source>
        <dbReference type="ARBA" id="ARBA00022475"/>
    </source>
</evidence>
<keyword evidence="11" id="KW-0482">Metalloprotease</keyword>
<keyword evidence="9" id="KW-0862">Zinc</keyword>
<dbReference type="GO" id="GO:0046872">
    <property type="term" value="F:metal ion binding"/>
    <property type="evidence" value="ECO:0007669"/>
    <property type="project" value="UniProtKB-KW"/>
</dbReference>
<feature type="transmembrane region" description="Helical" evidence="13">
    <location>
        <begin position="21"/>
        <end position="42"/>
    </location>
</feature>
<dbReference type="InterPro" id="IPR044537">
    <property type="entry name" value="Rip2-like"/>
</dbReference>
<dbReference type="PANTHER" id="PTHR35864:SF1">
    <property type="entry name" value="ZINC METALLOPROTEASE YWHC-RELATED"/>
    <property type="match status" value="1"/>
</dbReference>
<evidence type="ECO:0000256" key="12">
    <source>
        <dbReference type="ARBA" id="ARBA00023136"/>
    </source>
</evidence>
<keyword evidence="10 13" id="KW-1133">Transmembrane helix</keyword>
<protein>
    <submittedName>
        <fullName evidence="15">Membrane-associated peptidase</fullName>
    </submittedName>
</protein>
<evidence type="ECO:0000256" key="3">
    <source>
        <dbReference type="ARBA" id="ARBA00007931"/>
    </source>
</evidence>
<feature type="transmembrane region" description="Helical" evidence="13">
    <location>
        <begin position="112"/>
        <end position="133"/>
    </location>
</feature>
<feature type="transmembrane region" description="Helical" evidence="13">
    <location>
        <begin position="145"/>
        <end position="166"/>
    </location>
</feature>
<evidence type="ECO:0000256" key="5">
    <source>
        <dbReference type="ARBA" id="ARBA00022670"/>
    </source>
</evidence>
<dbReference type="Proteomes" id="UP000077037">
    <property type="component" value="Unassembled WGS sequence"/>
</dbReference>
<dbReference type="Pfam" id="PF02163">
    <property type="entry name" value="Peptidase_M50"/>
    <property type="match status" value="1"/>
</dbReference>
<accession>A0A157RNS9</accession>
<dbReference type="EMBL" id="FKBS01000029">
    <property type="protein sequence ID" value="SAI59680.1"/>
    <property type="molecule type" value="Genomic_DNA"/>
</dbReference>
<name>A0A157RNS9_9BORD</name>
<dbReference type="InterPro" id="IPR008915">
    <property type="entry name" value="Peptidase_M50"/>
</dbReference>
<evidence type="ECO:0000256" key="1">
    <source>
        <dbReference type="ARBA" id="ARBA00001947"/>
    </source>
</evidence>
<keyword evidence="5" id="KW-0645">Protease</keyword>
<evidence type="ECO:0000256" key="2">
    <source>
        <dbReference type="ARBA" id="ARBA00004651"/>
    </source>
</evidence>
<evidence type="ECO:0000256" key="11">
    <source>
        <dbReference type="ARBA" id="ARBA00023049"/>
    </source>
</evidence>
<keyword evidence="7" id="KW-0479">Metal-binding</keyword>
<comment type="subcellular location">
    <subcellularLocation>
        <location evidence="2">Cell membrane</location>
        <topology evidence="2">Multi-pass membrane protein</topology>
    </subcellularLocation>
</comment>
<dbReference type="AlphaFoldDB" id="A0A157RNS9"/>
<feature type="domain" description="Peptidase M50" evidence="14">
    <location>
        <begin position="151"/>
        <end position="202"/>
    </location>
</feature>
<keyword evidence="12 13" id="KW-0472">Membrane</keyword>
<keyword evidence="4" id="KW-1003">Cell membrane</keyword>
<evidence type="ECO:0000256" key="13">
    <source>
        <dbReference type="SAM" id="Phobius"/>
    </source>
</evidence>
<evidence type="ECO:0000313" key="16">
    <source>
        <dbReference type="Proteomes" id="UP000077037"/>
    </source>
</evidence>
<reference evidence="15 16" key="1">
    <citation type="submission" date="2016-03" db="EMBL/GenBank/DDBJ databases">
        <authorList>
            <consortium name="Pathogen Informatics"/>
        </authorList>
    </citation>
    <scope>NUCLEOTIDE SEQUENCE [LARGE SCALE GENOMIC DNA]</scope>
    <source>
        <strain evidence="15 16">NCTC13364</strain>
    </source>
</reference>
<dbReference type="PANTHER" id="PTHR35864">
    <property type="entry name" value="ZINC METALLOPROTEASE MJ0611-RELATED"/>
    <property type="match status" value="1"/>
</dbReference>
<evidence type="ECO:0000313" key="15">
    <source>
        <dbReference type="EMBL" id="SAI59680.1"/>
    </source>
</evidence>
<dbReference type="CDD" id="cd06158">
    <property type="entry name" value="S2P-M50_like_1"/>
    <property type="match status" value="1"/>
</dbReference>
<dbReference type="GO" id="GO:0006508">
    <property type="term" value="P:proteolysis"/>
    <property type="evidence" value="ECO:0007669"/>
    <property type="project" value="UniProtKB-KW"/>
</dbReference>
<gene>
    <name evidence="15" type="ORF">SAMEA1982600_05345</name>
</gene>